<reference evidence="1 2" key="1">
    <citation type="submission" date="2024-07" db="EMBL/GenBank/DDBJ databases">
        <title>Section-level genome sequencing and comparative genomics of Aspergillus sections Usti and Cavernicolus.</title>
        <authorList>
            <consortium name="Lawrence Berkeley National Laboratory"/>
            <person name="Nybo J.L."/>
            <person name="Vesth T.C."/>
            <person name="Theobald S."/>
            <person name="Frisvad J.C."/>
            <person name="Larsen T.O."/>
            <person name="Kjaerboelling I."/>
            <person name="Rothschild-Mancinelli K."/>
            <person name="Lyhne E.K."/>
            <person name="Kogle M.E."/>
            <person name="Barry K."/>
            <person name="Clum A."/>
            <person name="Na H."/>
            <person name="Ledsgaard L."/>
            <person name="Lin J."/>
            <person name="Lipzen A."/>
            <person name="Kuo A."/>
            <person name="Riley R."/>
            <person name="Mondo S."/>
            <person name="Labutti K."/>
            <person name="Haridas S."/>
            <person name="Pangalinan J."/>
            <person name="Salamov A.A."/>
            <person name="Simmons B.A."/>
            <person name="Magnuson J.K."/>
            <person name="Chen J."/>
            <person name="Drula E."/>
            <person name="Henrissat B."/>
            <person name="Wiebenga A."/>
            <person name="Lubbers R.J."/>
            <person name="Gomes A.C."/>
            <person name="Makela M.R."/>
            <person name="Stajich J."/>
            <person name="Grigoriev I.V."/>
            <person name="Mortensen U.H."/>
            <person name="De Vries R.P."/>
            <person name="Baker S.E."/>
            <person name="Andersen M.R."/>
        </authorList>
    </citation>
    <scope>NUCLEOTIDE SEQUENCE [LARGE SCALE GENOMIC DNA]</scope>
    <source>
        <strain evidence="1 2">CBS 209.92</strain>
    </source>
</reference>
<sequence>MGSIQRVAASAVHAVAEANFSLLQANVDFALVKYEIPAELLPLGERLSKQRRQVAEKGSFNIFARRLGFLFEEILPSVPALLKAYGTRASEIACEVDAAQNAPRSIVDGIFGPHLGVDSTSIWAAANIGTSALLMHLLACMLARIWSAQEATAIWAEIIDNRRQKIKDNAPENSKASNFFAQHAAIYDVEWSTIQSWDASARAWLQIADSSSHKMQQKQIELIANNLSIAIQTQVTPHGACVSASGGGNLYDSVMLNFCSALSTLNNLVLGKPQRILDGGVLLGLTSWHIYPDLVVLGPKTQDKPQLDSLVADGGIATLSIAYQEDPHGNQDGVYWSLPLAQLRYYRPIQCERSSLKDSKISFAGLQALILGASLDSLDTLSTAAEIIRSLWLFSYNAYQDELRNLASGWNMEPQSLVSEQFSWNVWNSSSAKALEQDLHQVSFIQLAKGPQLGDFLDALHLLFPLIGGADLLLSDDPDDRKLALQLIRYGANAAKGWIGNVGSSPFPFFGITDPLFLLQSIQKPFGKVKLLRTLFNQQCLGPDGFVIRFLKPDGTLGLASLLHEPLSTGRKRGRTEFESDVAGYGCDPVPPEWLFLPSQADRPNGSSFLMEDYSLASMQPVYDKPEYVDFQNFAEDDDIEGDEPAPRTIVWDLVIGVHDEAALYRRRDSQAHGVELPDVIVPLTILRDLITSRALDLVKVLKRMKHTLKTHRPNHHFSLLALGRIIDHYKGQLSHLTISMNIIKESPWSWTWAESVVKDIPVQEMMAASQARVGHFTKSIYPCPLSRQQVFASVLQFESGTVSVDIKEMDSVMAISSGNSLFIAQRILNDPIPPDGLPSCAVAHVIGNVGKPGIALLFAPEEPWIREHDVEKWQVVNHHPFDGSSGTGMFEGSSLHMSFTGWEGPLRVRGPSAFRGMEAYNLETRISMYDGADWVADLNILKSLKESPNLSTLGIYNESCGHDRSVQSCGVQFVSIDCWEELLSPAEMPMVLRSGSSWMARLTGVSIAHSKGFKCFLLPTHKVFCWTCVVEQSDILNLPGQRILFIY</sequence>
<proteinExistence type="predicted"/>
<protein>
    <submittedName>
        <fullName evidence="1">Uncharacterized protein</fullName>
    </submittedName>
</protein>
<organism evidence="1 2">
    <name type="scientific">Aspergillus keveii</name>
    <dbReference type="NCBI Taxonomy" id="714993"/>
    <lineage>
        <taxon>Eukaryota</taxon>
        <taxon>Fungi</taxon>
        <taxon>Dikarya</taxon>
        <taxon>Ascomycota</taxon>
        <taxon>Pezizomycotina</taxon>
        <taxon>Eurotiomycetes</taxon>
        <taxon>Eurotiomycetidae</taxon>
        <taxon>Eurotiales</taxon>
        <taxon>Aspergillaceae</taxon>
        <taxon>Aspergillus</taxon>
        <taxon>Aspergillus subgen. Nidulantes</taxon>
    </lineage>
</organism>
<evidence type="ECO:0000313" key="2">
    <source>
        <dbReference type="Proteomes" id="UP001610563"/>
    </source>
</evidence>
<gene>
    <name evidence="1" type="ORF">BJX66DRAFT_92815</name>
</gene>
<name>A0ABR4GFQ3_9EURO</name>
<dbReference type="EMBL" id="JBFTWV010000019">
    <property type="protein sequence ID" value="KAL2797444.1"/>
    <property type="molecule type" value="Genomic_DNA"/>
</dbReference>
<keyword evidence="2" id="KW-1185">Reference proteome</keyword>
<dbReference type="Proteomes" id="UP001610563">
    <property type="component" value="Unassembled WGS sequence"/>
</dbReference>
<comment type="caution">
    <text evidence="1">The sequence shown here is derived from an EMBL/GenBank/DDBJ whole genome shotgun (WGS) entry which is preliminary data.</text>
</comment>
<accession>A0ABR4GFQ3</accession>
<evidence type="ECO:0000313" key="1">
    <source>
        <dbReference type="EMBL" id="KAL2797444.1"/>
    </source>
</evidence>